<dbReference type="AlphaFoldDB" id="A0AAV4Q962"/>
<sequence>MVRHRFSGTSYVDIGVDMEALPNPSPGNVERNQTRDTTQPPVLSGVDSCMCLGLLYPESSSQRTQIWGNEVELVYELQFRSTEADDKLVIKCATDPHELMDGPAPFFRTAFVDIGVDMEALPYPSPGNAERNQTRDTTEPLFLSGGR</sequence>
<name>A0AAV4Q962_9ARAC</name>
<proteinExistence type="predicted"/>
<organism evidence="2 3">
    <name type="scientific">Caerostris darwini</name>
    <dbReference type="NCBI Taxonomy" id="1538125"/>
    <lineage>
        <taxon>Eukaryota</taxon>
        <taxon>Metazoa</taxon>
        <taxon>Ecdysozoa</taxon>
        <taxon>Arthropoda</taxon>
        <taxon>Chelicerata</taxon>
        <taxon>Arachnida</taxon>
        <taxon>Araneae</taxon>
        <taxon>Araneomorphae</taxon>
        <taxon>Entelegynae</taxon>
        <taxon>Araneoidea</taxon>
        <taxon>Araneidae</taxon>
        <taxon>Caerostris</taxon>
    </lineage>
</organism>
<feature type="region of interest" description="Disordered" evidence="1">
    <location>
        <begin position="123"/>
        <end position="147"/>
    </location>
</feature>
<comment type="caution">
    <text evidence="2">The sequence shown here is derived from an EMBL/GenBank/DDBJ whole genome shotgun (WGS) entry which is preliminary data.</text>
</comment>
<evidence type="ECO:0000256" key="1">
    <source>
        <dbReference type="SAM" id="MobiDB-lite"/>
    </source>
</evidence>
<gene>
    <name evidence="2" type="ORF">CDAR_259881</name>
</gene>
<accession>A0AAV4Q962</accession>
<protein>
    <submittedName>
        <fullName evidence="2">Uncharacterized protein</fullName>
    </submittedName>
</protein>
<feature type="region of interest" description="Disordered" evidence="1">
    <location>
        <begin position="17"/>
        <end position="42"/>
    </location>
</feature>
<evidence type="ECO:0000313" key="2">
    <source>
        <dbReference type="EMBL" id="GIY04757.1"/>
    </source>
</evidence>
<evidence type="ECO:0000313" key="3">
    <source>
        <dbReference type="Proteomes" id="UP001054837"/>
    </source>
</evidence>
<dbReference type="Proteomes" id="UP001054837">
    <property type="component" value="Unassembled WGS sequence"/>
</dbReference>
<dbReference type="EMBL" id="BPLQ01003972">
    <property type="protein sequence ID" value="GIY04757.1"/>
    <property type="molecule type" value="Genomic_DNA"/>
</dbReference>
<reference evidence="2 3" key="1">
    <citation type="submission" date="2021-06" db="EMBL/GenBank/DDBJ databases">
        <title>Caerostris darwini draft genome.</title>
        <authorList>
            <person name="Kono N."/>
            <person name="Arakawa K."/>
        </authorList>
    </citation>
    <scope>NUCLEOTIDE SEQUENCE [LARGE SCALE GENOMIC DNA]</scope>
</reference>
<keyword evidence="3" id="KW-1185">Reference proteome</keyword>